<sequence length="379" mass="42059">MKVVISINTSWNIINFRAGLIGALQKQGFDVVAVAPTDPYSPGLAHLGCRHVPLPMDNMGTSPVRDLALFARYLSVLRKEKPDLYLGWTIKPNIYGSLAAHVLGIPAINNVSGLGTAFLHQGWLTRLVRMLYRLAFSRSRTVFFQNTDDCRLFVETGLIRQEQAGILPGSGVNVSSFVQQQPVQRDEGQGPVFLLVARLLWDKGIGEFVEAARCVRQLVPNARFQLLGFLDVENRTAVPRTTVEEWQREGIIEYLGHTDDVRPFIAESDCVVLPSYREGAPRSLLEAAAMGRPLITTDTTGCRDVVEHGFNGWLCQVKDAGDLAEQMLAFARLPPEGKHRMGQNSRLLAERKFDESFVIKSYTDAIQQIKSSANPGIIN</sequence>
<dbReference type="PANTHER" id="PTHR12526">
    <property type="entry name" value="GLYCOSYLTRANSFERASE"/>
    <property type="match status" value="1"/>
</dbReference>
<name>A0ABV7UN40_9HYPH</name>
<reference evidence="3" key="1">
    <citation type="journal article" date="2019" name="Int. J. Syst. Evol. Microbiol.">
        <title>The Global Catalogue of Microorganisms (GCM) 10K type strain sequencing project: providing services to taxonomists for standard genome sequencing and annotation.</title>
        <authorList>
            <consortium name="The Broad Institute Genomics Platform"/>
            <consortium name="The Broad Institute Genome Sequencing Center for Infectious Disease"/>
            <person name="Wu L."/>
            <person name="Ma J."/>
        </authorList>
    </citation>
    <scope>NUCLEOTIDE SEQUENCE [LARGE SCALE GENOMIC DNA]</scope>
    <source>
        <strain evidence="3">KCTC 42282</strain>
    </source>
</reference>
<evidence type="ECO:0000259" key="1">
    <source>
        <dbReference type="Pfam" id="PF13579"/>
    </source>
</evidence>
<comment type="caution">
    <text evidence="2">The sequence shown here is derived from an EMBL/GenBank/DDBJ whole genome shotgun (WGS) entry which is preliminary data.</text>
</comment>
<organism evidence="2 3">
    <name type="scientific">Camelimonas fluminis</name>
    <dbReference type="NCBI Taxonomy" id="1576911"/>
    <lineage>
        <taxon>Bacteria</taxon>
        <taxon>Pseudomonadati</taxon>
        <taxon>Pseudomonadota</taxon>
        <taxon>Alphaproteobacteria</taxon>
        <taxon>Hyphomicrobiales</taxon>
        <taxon>Chelatococcaceae</taxon>
        <taxon>Camelimonas</taxon>
    </lineage>
</organism>
<accession>A0ABV7UN40</accession>
<dbReference type="EMBL" id="JBHRYC010000122">
    <property type="protein sequence ID" value="MFC3640167.1"/>
    <property type="molecule type" value="Genomic_DNA"/>
</dbReference>
<protein>
    <submittedName>
        <fullName evidence="2">Glycosyltransferase family 4 protein</fullName>
    </submittedName>
</protein>
<dbReference type="Pfam" id="PF13579">
    <property type="entry name" value="Glyco_trans_4_4"/>
    <property type="match status" value="1"/>
</dbReference>
<dbReference type="RefSeq" id="WP_191321357.1">
    <property type="nucleotide sequence ID" value="NZ_BNCG01000068.1"/>
</dbReference>
<evidence type="ECO:0000313" key="3">
    <source>
        <dbReference type="Proteomes" id="UP001595704"/>
    </source>
</evidence>
<keyword evidence="3" id="KW-1185">Reference proteome</keyword>
<evidence type="ECO:0000313" key="2">
    <source>
        <dbReference type="EMBL" id="MFC3640167.1"/>
    </source>
</evidence>
<feature type="domain" description="Glycosyltransferase subfamily 4-like N-terminal" evidence="1">
    <location>
        <begin position="19"/>
        <end position="161"/>
    </location>
</feature>
<gene>
    <name evidence="2" type="ORF">ACFONL_22790</name>
</gene>
<dbReference type="Proteomes" id="UP001595704">
    <property type="component" value="Unassembled WGS sequence"/>
</dbReference>
<proteinExistence type="predicted"/>
<dbReference type="PANTHER" id="PTHR12526:SF638">
    <property type="entry name" value="SPORE COAT PROTEIN SA"/>
    <property type="match status" value="1"/>
</dbReference>
<dbReference type="InterPro" id="IPR028098">
    <property type="entry name" value="Glyco_trans_4-like_N"/>
</dbReference>
<dbReference type="Pfam" id="PF13692">
    <property type="entry name" value="Glyco_trans_1_4"/>
    <property type="match status" value="1"/>
</dbReference>
<dbReference type="CDD" id="cd03808">
    <property type="entry name" value="GT4_CapM-like"/>
    <property type="match status" value="1"/>
</dbReference>
<dbReference type="SUPFAM" id="SSF53756">
    <property type="entry name" value="UDP-Glycosyltransferase/glycogen phosphorylase"/>
    <property type="match status" value="1"/>
</dbReference>
<dbReference type="Gene3D" id="3.40.50.2000">
    <property type="entry name" value="Glycogen Phosphorylase B"/>
    <property type="match status" value="2"/>
</dbReference>